<dbReference type="GO" id="GO:0071555">
    <property type="term" value="P:cell wall organization"/>
    <property type="evidence" value="ECO:0007669"/>
    <property type="project" value="UniProtKB-KW"/>
</dbReference>
<dbReference type="GO" id="GO:0051301">
    <property type="term" value="P:cell division"/>
    <property type="evidence" value="ECO:0007669"/>
    <property type="project" value="UniProtKB-KW"/>
</dbReference>
<dbReference type="InterPro" id="IPR036615">
    <property type="entry name" value="Mur_ligase_C_dom_sf"/>
</dbReference>
<dbReference type="Proteomes" id="UP000249467">
    <property type="component" value="Unassembled WGS sequence"/>
</dbReference>
<dbReference type="NCBIfam" id="TIGR01143">
    <property type="entry name" value="murF"/>
    <property type="match status" value="1"/>
</dbReference>
<feature type="binding site" evidence="10">
    <location>
        <begin position="119"/>
        <end position="125"/>
    </location>
    <ligand>
        <name>ATP</name>
        <dbReference type="ChEBI" id="CHEBI:30616"/>
    </ligand>
</feature>
<dbReference type="GO" id="GO:0008766">
    <property type="term" value="F:UDP-N-acetylmuramoylalanyl-D-glutamyl-2,6-diaminopimelate-D-alanyl-D-alanine ligase activity"/>
    <property type="evidence" value="ECO:0007669"/>
    <property type="project" value="RHEA"/>
</dbReference>
<evidence type="ECO:0000313" key="15">
    <source>
        <dbReference type="EMBL" id="PZO40639.1"/>
    </source>
</evidence>
<reference evidence="15 16" key="1">
    <citation type="submission" date="2018-04" db="EMBL/GenBank/DDBJ databases">
        <authorList>
            <person name="Go L.Y."/>
            <person name="Mitchell J.A."/>
        </authorList>
    </citation>
    <scope>NUCLEOTIDE SEQUENCE [LARGE SCALE GENOMIC DNA]</scope>
    <source>
        <strain evidence="15">ULC066bin1</strain>
    </source>
</reference>
<accession>A0A2W4WFF8</accession>
<dbReference type="InterPro" id="IPR013221">
    <property type="entry name" value="Mur_ligase_cen"/>
</dbReference>
<dbReference type="InterPro" id="IPR005863">
    <property type="entry name" value="UDP-N-AcMur_synth"/>
</dbReference>
<evidence type="ECO:0000256" key="8">
    <source>
        <dbReference type="ARBA" id="ARBA00023306"/>
    </source>
</evidence>
<keyword evidence="8 10" id="KW-0131">Cell cycle</keyword>
<feature type="domain" description="Mur ligase C-terminal" evidence="13">
    <location>
        <begin position="321"/>
        <end position="445"/>
    </location>
</feature>
<organism evidence="15 16">
    <name type="scientific">Pseudanabaena frigida</name>
    <dbReference type="NCBI Taxonomy" id="945775"/>
    <lineage>
        <taxon>Bacteria</taxon>
        <taxon>Bacillati</taxon>
        <taxon>Cyanobacteriota</taxon>
        <taxon>Cyanophyceae</taxon>
        <taxon>Pseudanabaenales</taxon>
        <taxon>Pseudanabaenaceae</taxon>
        <taxon>Pseudanabaena</taxon>
    </lineage>
</organism>
<dbReference type="InterPro" id="IPR036565">
    <property type="entry name" value="Mur-like_cat_sf"/>
</dbReference>
<dbReference type="InterPro" id="IPR035911">
    <property type="entry name" value="MurE/MurF_N"/>
</dbReference>
<gene>
    <name evidence="10" type="primary">murF</name>
    <name evidence="15" type="ORF">DCF19_12195</name>
</gene>
<dbReference type="EMBL" id="QBML01000014">
    <property type="protein sequence ID" value="PZO40639.1"/>
    <property type="molecule type" value="Genomic_DNA"/>
</dbReference>
<dbReference type="UniPathway" id="UPA00219"/>
<dbReference type="AlphaFoldDB" id="A0A2W4WFF8"/>
<dbReference type="Gene3D" id="3.40.1190.10">
    <property type="entry name" value="Mur-like, catalytic domain"/>
    <property type="match status" value="1"/>
</dbReference>
<reference evidence="15 16" key="2">
    <citation type="submission" date="2018-06" db="EMBL/GenBank/DDBJ databases">
        <title>Metagenomic assembly of (sub)arctic Cyanobacteria and their associated microbiome from non-axenic cultures.</title>
        <authorList>
            <person name="Baurain D."/>
        </authorList>
    </citation>
    <scope>NUCLEOTIDE SEQUENCE [LARGE SCALE GENOMIC DNA]</scope>
    <source>
        <strain evidence="15">ULC066bin1</strain>
    </source>
</reference>
<name>A0A2W4WFF8_9CYAN</name>
<evidence type="ECO:0000256" key="6">
    <source>
        <dbReference type="ARBA" id="ARBA00022960"/>
    </source>
</evidence>
<dbReference type="PANTHER" id="PTHR43024">
    <property type="entry name" value="UDP-N-ACETYLMURAMOYL-TRIPEPTIDE--D-ALANYL-D-ALANINE LIGASE"/>
    <property type="match status" value="1"/>
</dbReference>
<dbReference type="SUPFAM" id="SSF53244">
    <property type="entry name" value="MurD-like peptide ligases, peptide-binding domain"/>
    <property type="match status" value="1"/>
</dbReference>
<dbReference type="PANTHER" id="PTHR43024:SF1">
    <property type="entry name" value="UDP-N-ACETYLMURAMOYL-TRIPEPTIDE--D-ALANYL-D-ALANINE LIGASE"/>
    <property type="match status" value="1"/>
</dbReference>
<feature type="domain" description="Mur ligase central" evidence="14">
    <location>
        <begin position="117"/>
        <end position="298"/>
    </location>
</feature>
<dbReference type="GO" id="GO:0009252">
    <property type="term" value="P:peptidoglycan biosynthetic process"/>
    <property type="evidence" value="ECO:0007669"/>
    <property type="project" value="UniProtKB-UniRule"/>
</dbReference>
<dbReference type="EC" id="6.3.2.10" evidence="10 11"/>
<dbReference type="GO" id="GO:0008360">
    <property type="term" value="P:regulation of cell shape"/>
    <property type="evidence" value="ECO:0007669"/>
    <property type="project" value="UniProtKB-KW"/>
</dbReference>
<keyword evidence="1 10" id="KW-0963">Cytoplasm</keyword>
<evidence type="ECO:0000256" key="3">
    <source>
        <dbReference type="ARBA" id="ARBA00022618"/>
    </source>
</evidence>
<evidence type="ECO:0000256" key="10">
    <source>
        <dbReference type="HAMAP-Rule" id="MF_02019"/>
    </source>
</evidence>
<dbReference type="GO" id="GO:0005524">
    <property type="term" value="F:ATP binding"/>
    <property type="evidence" value="ECO:0007669"/>
    <property type="project" value="UniProtKB-UniRule"/>
</dbReference>
<keyword evidence="5 10" id="KW-0067">ATP-binding</keyword>
<evidence type="ECO:0000259" key="12">
    <source>
        <dbReference type="Pfam" id="PF01225"/>
    </source>
</evidence>
<dbReference type="GO" id="GO:0047480">
    <property type="term" value="F:UDP-N-acetylmuramoyl-tripeptide-D-alanyl-D-alanine ligase activity"/>
    <property type="evidence" value="ECO:0007669"/>
    <property type="project" value="UniProtKB-UniRule"/>
</dbReference>
<dbReference type="InterPro" id="IPR051046">
    <property type="entry name" value="MurCDEF_CellWall_CoF430Synth"/>
</dbReference>
<protein>
    <recommendedName>
        <fullName evidence="10 11">UDP-N-acetylmuramoyl-tripeptide--D-alanyl-D-alanine ligase</fullName>
        <ecNumber evidence="10 11">6.3.2.10</ecNumber>
    </recommendedName>
    <alternativeName>
        <fullName evidence="10">D-alanyl-D-alanine-adding enzyme</fullName>
    </alternativeName>
</protein>
<keyword evidence="6 10" id="KW-0133">Cell shape</keyword>
<dbReference type="SUPFAM" id="SSF63418">
    <property type="entry name" value="MurE/MurF N-terminal domain"/>
    <property type="match status" value="1"/>
</dbReference>
<dbReference type="SUPFAM" id="SSF53623">
    <property type="entry name" value="MurD-like peptide ligases, catalytic domain"/>
    <property type="match status" value="1"/>
</dbReference>
<keyword evidence="2 10" id="KW-0436">Ligase</keyword>
<dbReference type="Pfam" id="PF08245">
    <property type="entry name" value="Mur_ligase_M"/>
    <property type="match status" value="1"/>
</dbReference>
<comment type="function">
    <text evidence="10 11">Involved in cell wall formation. Catalyzes the final step in the synthesis of UDP-N-acetylmuramoyl-pentapeptide, the precursor of murein.</text>
</comment>
<comment type="catalytic activity">
    <reaction evidence="10 11">
        <text>D-alanyl-D-alanine + UDP-N-acetyl-alpha-D-muramoyl-L-alanyl-gamma-D-glutamyl-meso-2,6-diaminopimelate + ATP = UDP-N-acetyl-alpha-D-muramoyl-L-alanyl-gamma-D-glutamyl-meso-2,6-diaminopimeloyl-D-alanyl-D-alanine + ADP + phosphate + H(+)</text>
        <dbReference type="Rhea" id="RHEA:28374"/>
        <dbReference type="ChEBI" id="CHEBI:15378"/>
        <dbReference type="ChEBI" id="CHEBI:30616"/>
        <dbReference type="ChEBI" id="CHEBI:43474"/>
        <dbReference type="ChEBI" id="CHEBI:57822"/>
        <dbReference type="ChEBI" id="CHEBI:61386"/>
        <dbReference type="ChEBI" id="CHEBI:83905"/>
        <dbReference type="ChEBI" id="CHEBI:456216"/>
        <dbReference type="EC" id="6.3.2.10"/>
    </reaction>
</comment>
<evidence type="ECO:0000256" key="9">
    <source>
        <dbReference type="ARBA" id="ARBA00023316"/>
    </source>
</evidence>
<feature type="domain" description="Mur ligase N-terminal catalytic" evidence="12">
    <location>
        <begin position="31"/>
        <end position="103"/>
    </location>
</feature>
<dbReference type="Pfam" id="PF02875">
    <property type="entry name" value="Mur_ligase_C"/>
    <property type="match status" value="1"/>
</dbReference>
<keyword evidence="4 10" id="KW-0547">Nucleotide-binding</keyword>
<dbReference type="InterPro" id="IPR000713">
    <property type="entry name" value="Mur_ligase_N"/>
</dbReference>
<evidence type="ECO:0000313" key="16">
    <source>
        <dbReference type="Proteomes" id="UP000249467"/>
    </source>
</evidence>
<evidence type="ECO:0000256" key="7">
    <source>
        <dbReference type="ARBA" id="ARBA00022984"/>
    </source>
</evidence>
<dbReference type="HAMAP" id="MF_02019">
    <property type="entry name" value="MurF"/>
    <property type="match status" value="1"/>
</dbReference>
<evidence type="ECO:0000256" key="1">
    <source>
        <dbReference type="ARBA" id="ARBA00022490"/>
    </source>
</evidence>
<dbReference type="GO" id="GO:0005737">
    <property type="term" value="C:cytoplasm"/>
    <property type="evidence" value="ECO:0007669"/>
    <property type="project" value="UniProtKB-SubCell"/>
</dbReference>
<comment type="subcellular location">
    <subcellularLocation>
        <location evidence="10 11">Cytoplasm</location>
    </subcellularLocation>
</comment>
<keyword evidence="7 10" id="KW-0573">Peptidoglycan synthesis</keyword>
<dbReference type="Pfam" id="PF01225">
    <property type="entry name" value="Mur_ligase"/>
    <property type="match status" value="1"/>
</dbReference>
<evidence type="ECO:0000256" key="11">
    <source>
        <dbReference type="RuleBase" id="RU004136"/>
    </source>
</evidence>
<proteinExistence type="inferred from homology"/>
<evidence type="ECO:0000256" key="4">
    <source>
        <dbReference type="ARBA" id="ARBA00022741"/>
    </source>
</evidence>
<keyword evidence="3 10" id="KW-0132">Cell division</keyword>
<dbReference type="InterPro" id="IPR004101">
    <property type="entry name" value="Mur_ligase_C"/>
</dbReference>
<evidence type="ECO:0000256" key="5">
    <source>
        <dbReference type="ARBA" id="ARBA00022840"/>
    </source>
</evidence>
<dbReference type="Gene3D" id="3.40.1390.10">
    <property type="entry name" value="MurE/MurF, N-terminal domain"/>
    <property type="match status" value="1"/>
</dbReference>
<comment type="pathway">
    <text evidence="10 11">Cell wall biogenesis; peptidoglycan biosynthesis.</text>
</comment>
<dbReference type="Gene3D" id="3.90.190.20">
    <property type="entry name" value="Mur ligase, C-terminal domain"/>
    <property type="match status" value="1"/>
</dbReference>
<evidence type="ECO:0000256" key="2">
    <source>
        <dbReference type="ARBA" id="ARBA00022598"/>
    </source>
</evidence>
<sequence length="461" mass="49433">MTCICTISQAISITSATVVNIDENAQKNMEIMGVISDSRKLKAGELFVALKGENFDGHGFVATAIAQGAVAAIVSQEWASSDAAKGLPILVVKDTLTAYQDLARWWRSQFQQPVISVTGSVGKTTTKEIIASMLACYVAPHKQVHKSQANHNNDIGVAQTLLSIDPKQHDFVVVEMGMRGLGEIERLAKTALPTVSVITNVGTAHIGRLGSREAIAQAKCELLAATPNNGTAILNASNPLLIETAHSVWQGKTITYGLGIGDVNGKLVGNHLHVDNLTWELPLPGIHNALNFLAGLAVLKALKLDWHQTTQGIGKLDLPFGRAQLYQLPQDVTILDETYNASPEGMLAALRQLADMPAKRHWAVLGTMKELGDMSTQLHHQIGEAIGKLGIEGAIVLADGEADAILAGANGSLKHAIACQSYDDITQTLLQKVKSGDRILFKASRSVGMDRVVEAFRKTWQ</sequence>
<comment type="similarity">
    <text evidence="10">Belongs to the MurCDEF family. MurF subfamily.</text>
</comment>
<evidence type="ECO:0000259" key="13">
    <source>
        <dbReference type="Pfam" id="PF02875"/>
    </source>
</evidence>
<evidence type="ECO:0000259" key="14">
    <source>
        <dbReference type="Pfam" id="PF08245"/>
    </source>
</evidence>
<comment type="caution">
    <text evidence="15">The sequence shown here is derived from an EMBL/GenBank/DDBJ whole genome shotgun (WGS) entry which is preliminary data.</text>
</comment>
<keyword evidence="9 10" id="KW-0961">Cell wall biogenesis/degradation</keyword>